<protein>
    <submittedName>
        <fullName evidence="3">Tail fiber protein</fullName>
    </submittedName>
</protein>
<evidence type="ECO:0000313" key="4">
    <source>
        <dbReference type="EMBL" id="EMR4590745.1"/>
    </source>
</evidence>
<organism evidence="3">
    <name type="scientific">Providencia rettgeri</name>
    <dbReference type="NCBI Taxonomy" id="587"/>
    <lineage>
        <taxon>Bacteria</taxon>
        <taxon>Pseudomonadati</taxon>
        <taxon>Pseudomonadota</taxon>
        <taxon>Gammaproteobacteria</taxon>
        <taxon>Enterobacterales</taxon>
        <taxon>Morganellaceae</taxon>
        <taxon>Providencia</taxon>
    </lineage>
</organism>
<proteinExistence type="predicted"/>
<gene>
    <name evidence="4" type="ORF">M0K77_003088</name>
    <name evidence="3" type="ORF">M0K77_RS15440</name>
</gene>
<evidence type="ECO:0000256" key="1">
    <source>
        <dbReference type="SAM" id="MobiDB-lite"/>
    </source>
</evidence>
<dbReference type="InterPro" id="IPR051934">
    <property type="entry name" value="Phage_Tail_Fiber_Structural"/>
</dbReference>
<dbReference type="EMBL" id="ABEXCJ050000006">
    <property type="protein sequence ID" value="EMR4590745.1"/>
    <property type="molecule type" value="Genomic_DNA"/>
</dbReference>
<name>A0AAD2VUI8_PRORE</name>
<dbReference type="InterPro" id="IPR037053">
    <property type="entry name" value="Phage_tail_collar_dom_sf"/>
</dbReference>
<dbReference type="PANTHER" id="PTHR35191">
    <property type="entry name" value="PROPHAGE SIDE TAIL FIBER PROTEIN HOMOLOG STFQ-RELATED"/>
    <property type="match status" value="1"/>
</dbReference>
<feature type="region of interest" description="Disordered" evidence="1">
    <location>
        <begin position="1"/>
        <end position="20"/>
    </location>
</feature>
<evidence type="ECO:0000259" key="2">
    <source>
        <dbReference type="Pfam" id="PF07484"/>
    </source>
</evidence>
<dbReference type="EMBL" id="ABEXCJ040000006">
    <property type="protein sequence ID" value="ELR5218558.1"/>
    <property type="molecule type" value="Genomic_DNA"/>
</dbReference>
<dbReference type="SUPFAM" id="SSF88874">
    <property type="entry name" value="Receptor-binding domain of short tail fibre protein gp12"/>
    <property type="match status" value="1"/>
</dbReference>
<dbReference type="AlphaFoldDB" id="A0AAD2VUI8"/>
<evidence type="ECO:0000313" key="3">
    <source>
        <dbReference type="EMBL" id="ELR5218558.1"/>
    </source>
</evidence>
<feature type="domain" description="Phage tail collar" evidence="2">
    <location>
        <begin position="352"/>
        <end position="399"/>
    </location>
</feature>
<accession>A0AAD2VUI8</accession>
<sequence length="499" mass="53012">MQDLMPPINTPDSAFHDGDPTTGQLGTIVTALWLNNVQAATRDVQLEIKNVLAKAGIQPDPKKTNQLAEAISQIIGSGNYASTAYVDNGLNKKIDKANISGVKGNDNDKVPSLNLFTIEIGKLAAIGYSYSKIESDNRYQPKGEYATSQALSDGLIKKFDKTGGEIDGPLKIKNARIIVGGVNDFAGAALTRTDGSYILLESRPLSNNALLGIIDRSASGSDRTVVSIPNRSGTAMLVGDYGWGGSADNNLTASQAGITEFLQTKTTPSQMHRNNITTKYSVAYAANAYLKCGNTWMNISVGHNNGIMTIAAGNETVENVSTVYSTVNTTTDRNGNLKVSGFSDTLSDYPVGSPIPWPQATAPSGFLVCNGQSFNKTTYPLLAAAYPSGKLPDLRGEFIRGLDAGRNVDSSRAVLSAQSDAMQEISGTFTVEGAKSEKEAPAVVTGVFTKSVTKGKVNTAASSQNEDIPLIKFNTSNEARTSNENRPRNIAFLYIVRAA</sequence>
<dbReference type="Pfam" id="PF07484">
    <property type="entry name" value="Collar"/>
    <property type="match status" value="1"/>
</dbReference>
<dbReference type="PANTHER" id="PTHR35191:SF1">
    <property type="entry name" value="PROPHAGE SIDE TAIL FIBER PROTEIN HOMOLOG STFQ-RELATED"/>
    <property type="match status" value="1"/>
</dbReference>
<dbReference type="InterPro" id="IPR011083">
    <property type="entry name" value="Phage_tail_collar_dom"/>
</dbReference>
<dbReference type="Gene3D" id="3.90.1340.10">
    <property type="entry name" value="Phage tail collar domain"/>
    <property type="match status" value="1"/>
</dbReference>
<reference evidence="3" key="1">
    <citation type="submission" date="2023-10" db="EMBL/GenBank/DDBJ databases">
        <authorList>
            <consortium name="Clinical and Environmental Microbiology Branch: Whole genome sequencing antimicrobial resistance pathogens in the healthcare setting"/>
        </authorList>
    </citation>
    <scope>NUCLEOTIDE SEQUENCE</scope>
    <source>
        <strain evidence="3">2020QW-00022</strain>
    </source>
</reference>
<comment type="caution">
    <text evidence="3">The sequence shown here is derived from an EMBL/GenBank/DDBJ whole genome shotgun (WGS) entry which is preliminary data.</text>
</comment>